<dbReference type="Proteomes" id="UP000616779">
    <property type="component" value="Unassembled WGS sequence"/>
</dbReference>
<sequence length="599" mass="66252">MIQIKNLTKRYQQSLIIDDTSFNFPSKGLICLLGASGSGKSTLLNMIAGFDSHYSGDITVWGTSISKLNADELCAYRRDHIGFIFQNYHLLSGYTVLENILLACELNTSSEEENKKNAIELLNKLGLSSKTDEKTENLSGGQKQRTAIARALISNPRIVLADEPTGALDRSNSNEIMELLKEISKERLVIVITHDQKICTFADDVIHLDNGKMITKENDTQTDFTGNHHQLSFNKANKVSAFKRGLKNFNVHLTRYMAVSLAISIGILAFMLSLSSGNIMEKSISDFKDKNTAFSNGYIKGKDDGTVFELLSSDERIENVYYQYKISNVTLRLGDKTEAIAEKYPMPKATENMSYGVMPKAGKKEIALSPSLAKKFGNDISNLLGKELTLNHGEQEHILTISGIYNAGYDDFFVSSDIEQELYENVDSKDRYSISYDVTDFEDIVSVSQMLADKKIDSKTSANEVGALQSTFNNLSRLFLIVSILILAIGLFISTVMLIKLQNSRYKELGLLSALGFNKGTIGKMIVSENLLLAAMSAIFNAILVSCTYVIGRILHLAIIITPVQIILSILSTGIVVIVISLIASYKLIRTEPAVALRK</sequence>
<evidence type="ECO:0000256" key="8">
    <source>
        <dbReference type="ARBA" id="ARBA00023136"/>
    </source>
</evidence>
<keyword evidence="4 10" id="KW-0812">Transmembrane</keyword>
<dbReference type="InterPro" id="IPR027417">
    <property type="entry name" value="P-loop_NTPase"/>
</dbReference>
<comment type="similarity">
    <text evidence="9">Belongs to the ABC transporter superfamily. Macrolide exporter (TC 3.A.1.122) family.</text>
</comment>
<comment type="caution">
    <text evidence="12">The sequence shown here is derived from an EMBL/GenBank/DDBJ whole genome shotgun (WGS) entry which is preliminary data.</text>
</comment>
<dbReference type="PANTHER" id="PTHR24220">
    <property type="entry name" value="IMPORT ATP-BINDING PROTEIN"/>
    <property type="match status" value="1"/>
</dbReference>
<organism evidence="12 13">
    <name type="scientific">Paenibacillus phytorum</name>
    <dbReference type="NCBI Taxonomy" id="2654977"/>
    <lineage>
        <taxon>Bacteria</taxon>
        <taxon>Bacillati</taxon>
        <taxon>Bacillota</taxon>
        <taxon>Bacilli</taxon>
        <taxon>Bacillales</taxon>
        <taxon>Paenibacillaceae</taxon>
        <taxon>Paenibacillus</taxon>
    </lineage>
</organism>
<name>A0ABX1Y1H5_9BACL</name>
<dbReference type="Pfam" id="PF02687">
    <property type="entry name" value="FtsX"/>
    <property type="match status" value="1"/>
</dbReference>
<evidence type="ECO:0000256" key="7">
    <source>
        <dbReference type="ARBA" id="ARBA00022989"/>
    </source>
</evidence>
<feature type="transmembrane region" description="Helical" evidence="10">
    <location>
        <begin position="557"/>
        <end position="584"/>
    </location>
</feature>
<evidence type="ECO:0000256" key="6">
    <source>
        <dbReference type="ARBA" id="ARBA00022840"/>
    </source>
</evidence>
<dbReference type="Pfam" id="PF00005">
    <property type="entry name" value="ABC_tran"/>
    <property type="match status" value="1"/>
</dbReference>
<reference evidence="12 13" key="1">
    <citation type="submission" date="2019-10" db="EMBL/GenBank/DDBJ databases">
        <title>Description of Paenibacillus terrestris sp. nov.</title>
        <authorList>
            <person name="Carlier A."/>
            <person name="Qi S."/>
        </authorList>
    </citation>
    <scope>NUCLEOTIDE SEQUENCE [LARGE SCALE GENOMIC DNA]</scope>
    <source>
        <strain evidence="12 13">LMG 31458</strain>
    </source>
</reference>
<evidence type="ECO:0000256" key="3">
    <source>
        <dbReference type="ARBA" id="ARBA00022475"/>
    </source>
</evidence>
<dbReference type="GO" id="GO:0005524">
    <property type="term" value="F:ATP binding"/>
    <property type="evidence" value="ECO:0007669"/>
    <property type="project" value="UniProtKB-KW"/>
</dbReference>
<comment type="subcellular location">
    <subcellularLocation>
        <location evidence="1">Cell inner membrane</location>
        <topology evidence="1">Multi-pass membrane protein</topology>
    </subcellularLocation>
</comment>
<evidence type="ECO:0000256" key="10">
    <source>
        <dbReference type="SAM" id="Phobius"/>
    </source>
</evidence>
<dbReference type="CDD" id="cd03255">
    <property type="entry name" value="ABC_MJ0796_LolCDE_FtsE"/>
    <property type="match status" value="1"/>
</dbReference>
<protein>
    <submittedName>
        <fullName evidence="12">ATP-binding cassette domain-containing protein</fullName>
    </submittedName>
</protein>
<dbReference type="InterPro" id="IPR003838">
    <property type="entry name" value="ABC3_permease_C"/>
</dbReference>
<dbReference type="PROSITE" id="PS50893">
    <property type="entry name" value="ABC_TRANSPORTER_2"/>
    <property type="match status" value="1"/>
</dbReference>
<dbReference type="InterPro" id="IPR003439">
    <property type="entry name" value="ABC_transporter-like_ATP-bd"/>
</dbReference>
<dbReference type="InterPro" id="IPR003593">
    <property type="entry name" value="AAA+_ATPase"/>
</dbReference>
<accession>A0ABX1Y1H5</accession>
<evidence type="ECO:0000313" key="13">
    <source>
        <dbReference type="Proteomes" id="UP000616779"/>
    </source>
</evidence>
<keyword evidence="13" id="KW-1185">Reference proteome</keyword>
<keyword evidence="7 10" id="KW-1133">Transmembrane helix</keyword>
<dbReference type="RefSeq" id="WP_171646026.1">
    <property type="nucleotide sequence ID" value="NZ_WHOA01000172.1"/>
</dbReference>
<feature type="domain" description="ABC transporter" evidence="11">
    <location>
        <begin position="2"/>
        <end position="235"/>
    </location>
</feature>
<dbReference type="InterPro" id="IPR015854">
    <property type="entry name" value="ABC_transpr_LolD-like"/>
</dbReference>
<dbReference type="InterPro" id="IPR017911">
    <property type="entry name" value="MacB-like_ATP-bd"/>
</dbReference>
<feature type="transmembrane region" description="Helical" evidence="10">
    <location>
        <begin position="253"/>
        <end position="274"/>
    </location>
</feature>
<evidence type="ECO:0000256" key="5">
    <source>
        <dbReference type="ARBA" id="ARBA00022741"/>
    </source>
</evidence>
<dbReference type="SUPFAM" id="SSF52540">
    <property type="entry name" value="P-loop containing nucleoside triphosphate hydrolases"/>
    <property type="match status" value="1"/>
</dbReference>
<evidence type="ECO:0000256" key="1">
    <source>
        <dbReference type="ARBA" id="ARBA00004429"/>
    </source>
</evidence>
<evidence type="ECO:0000313" key="12">
    <source>
        <dbReference type="EMBL" id="NOU74621.1"/>
    </source>
</evidence>
<dbReference type="SMART" id="SM00382">
    <property type="entry name" value="AAA"/>
    <property type="match status" value="1"/>
</dbReference>
<feature type="transmembrane region" description="Helical" evidence="10">
    <location>
        <begin position="478"/>
        <end position="499"/>
    </location>
</feature>
<keyword evidence="8 10" id="KW-0472">Membrane</keyword>
<dbReference type="Gene3D" id="3.40.50.300">
    <property type="entry name" value="P-loop containing nucleotide triphosphate hydrolases"/>
    <property type="match status" value="1"/>
</dbReference>
<keyword evidence="6 12" id="KW-0067">ATP-binding</keyword>
<proteinExistence type="inferred from homology"/>
<evidence type="ECO:0000256" key="4">
    <source>
        <dbReference type="ARBA" id="ARBA00022692"/>
    </source>
</evidence>
<gene>
    <name evidence="12" type="ORF">GC098_25045</name>
</gene>
<evidence type="ECO:0000256" key="9">
    <source>
        <dbReference type="ARBA" id="ARBA00038388"/>
    </source>
</evidence>
<dbReference type="EMBL" id="WHOA01000172">
    <property type="protein sequence ID" value="NOU74621.1"/>
    <property type="molecule type" value="Genomic_DNA"/>
</dbReference>
<evidence type="ECO:0000256" key="2">
    <source>
        <dbReference type="ARBA" id="ARBA00022448"/>
    </source>
</evidence>
<evidence type="ECO:0000259" key="11">
    <source>
        <dbReference type="PROSITE" id="PS50893"/>
    </source>
</evidence>
<keyword evidence="5" id="KW-0547">Nucleotide-binding</keyword>
<keyword evidence="2" id="KW-0813">Transport</keyword>
<keyword evidence="3" id="KW-1003">Cell membrane</keyword>
<feature type="transmembrane region" description="Helical" evidence="10">
    <location>
        <begin position="531"/>
        <end position="551"/>
    </location>
</feature>